<feature type="region of interest" description="Disordered" evidence="1">
    <location>
        <begin position="192"/>
        <end position="257"/>
    </location>
</feature>
<evidence type="ECO:0000313" key="3">
    <source>
        <dbReference type="Proteomes" id="UP000273022"/>
    </source>
</evidence>
<reference evidence="2 3" key="1">
    <citation type="submission" date="2018-09" db="EMBL/GenBank/DDBJ databases">
        <title>Phylogeny of the Shewanellaceae, and recommendation for two new genera, Pseudoshewanella and Parashewanella.</title>
        <authorList>
            <person name="Wang G."/>
        </authorList>
    </citation>
    <scope>NUCLEOTIDE SEQUENCE [LARGE SCALE GENOMIC DNA]</scope>
    <source>
        <strain evidence="2 3">KCTC 22492</strain>
    </source>
</reference>
<dbReference type="RefSeq" id="WP_121854048.1">
    <property type="nucleotide sequence ID" value="NZ_CP037952.1"/>
</dbReference>
<evidence type="ECO:0000256" key="1">
    <source>
        <dbReference type="SAM" id="MobiDB-lite"/>
    </source>
</evidence>
<dbReference type="EMBL" id="QYYH01000080">
    <property type="protein sequence ID" value="RJY11833.1"/>
    <property type="molecule type" value="Genomic_DNA"/>
</dbReference>
<proteinExistence type="predicted"/>
<sequence>MSREYILCWRSNTFDYNVNDLSFSRMESLVADKNSKVVKVYFQRNEETSSDFVEFKVSHKKGEWSVSNGSVFDFFKYKEMKAQLTKDLKNAQFNSYKSTSEFSKLNKGPIKDLLPEEGDVDSEETYVDLEEIAKKIITPELPRRATPNSATASLSSNNTSVDLSAEGSSEASVTSRNKLIYATRLDEAYRHYSQADSRRNSISSMSVNSSTSSSPQNNEVLQGSTSTLTEAFDLSSPQQGGVGDLTPATPRKPLSTKYDSTREYAAVGLVNPDEDSETVFVEYIDNSTIKSAERKRKRQNSKGDCRLVDQKIMSLYPKECKSVALCERSIVPLPYLSTYLQLIQQIDLPRVEKPIMVMPIGIRERGMLREEHVVIAVITRDGIYIVDSKNNEDDYKPPLEFLTTSFQSVFNRTDCSRYAAYTAINLIHKLDELAREKLTDSINVETVAQQILQNALKREKKSKQSLDGQSYDVVTPEDVVKSRNAAKLGELEKLDDKKERPFNGIKFTFDNIQNLVVSIPPPKKEELRKIFDDVD</sequence>
<evidence type="ECO:0000313" key="2">
    <source>
        <dbReference type="EMBL" id="RJY11833.1"/>
    </source>
</evidence>
<feature type="compositionally biased region" description="Low complexity" evidence="1">
    <location>
        <begin position="200"/>
        <end position="218"/>
    </location>
</feature>
<feature type="compositionally biased region" description="Polar residues" evidence="1">
    <location>
        <begin position="219"/>
        <end position="239"/>
    </location>
</feature>
<protein>
    <submittedName>
        <fullName evidence="2">Uncharacterized protein</fullName>
    </submittedName>
</protein>
<dbReference type="Proteomes" id="UP000273022">
    <property type="component" value="Unassembled WGS sequence"/>
</dbReference>
<comment type="caution">
    <text evidence="2">The sequence shown here is derived from an EMBL/GenBank/DDBJ whole genome shotgun (WGS) entry which is preliminary data.</text>
</comment>
<organism evidence="2 3">
    <name type="scientific">Parashewanella spongiae</name>
    <dbReference type="NCBI Taxonomy" id="342950"/>
    <lineage>
        <taxon>Bacteria</taxon>
        <taxon>Pseudomonadati</taxon>
        <taxon>Pseudomonadota</taxon>
        <taxon>Gammaproteobacteria</taxon>
        <taxon>Alteromonadales</taxon>
        <taxon>Shewanellaceae</taxon>
        <taxon>Parashewanella</taxon>
    </lineage>
</organism>
<dbReference type="AlphaFoldDB" id="A0A3A6TMM1"/>
<keyword evidence="3" id="KW-1185">Reference proteome</keyword>
<gene>
    <name evidence="2" type="ORF">D5R81_12890</name>
</gene>
<feature type="region of interest" description="Disordered" evidence="1">
    <location>
        <begin position="143"/>
        <end position="169"/>
    </location>
</feature>
<feature type="compositionally biased region" description="Low complexity" evidence="1">
    <location>
        <begin position="145"/>
        <end position="160"/>
    </location>
</feature>
<name>A0A3A6TMM1_9GAMM</name>
<accession>A0A3A6TMM1</accession>